<protein>
    <submittedName>
        <fullName evidence="2">Uncharacterized protein</fullName>
    </submittedName>
</protein>
<dbReference type="RefSeq" id="WP_018022454.1">
    <property type="nucleotide sequence ID" value="NZ_AQUX01000008.1"/>
</dbReference>
<accession>A0A097IJJ8</accession>
<dbReference type="OrthoDB" id="4408924at2"/>
<dbReference type="STRING" id="558173.CDOO_06940"/>
<dbReference type="EMBL" id="CP006764">
    <property type="protein sequence ID" value="AIT62278.1"/>
    <property type="molecule type" value="Genomic_DNA"/>
</dbReference>
<keyword evidence="1" id="KW-1133">Transmembrane helix</keyword>
<evidence type="ECO:0000313" key="3">
    <source>
        <dbReference type="Proteomes" id="UP000029914"/>
    </source>
</evidence>
<dbReference type="HOGENOM" id="CLU_097457_0_0_11"/>
<evidence type="ECO:0000256" key="1">
    <source>
        <dbReference type="SAM" id="Phobius"/>
    </source>
</evidence>
<evidence type="ECO:0000313" key="2">
    <source>
        <dbReference type="EMBL" id="AIT62278.1"/>
    </source>
</evidence>
<keyword evidence="3" id="KW-1185">Reference proteome</keyword>
<gene>
    <name evidence="2" type="ORF">CDOO_06940</name>
</gene>
<organism evidence="2 3">
    <name type="scientific">Corynebacterium doosanense CAU 212 = DSM 45436</name>
    <dbReference type="NCBI Taxonomy" id="558173"/>
    <lineage>
        <taxon>Bacteria</taxon>
        <taxon>Bacillati</taxon>
        <taxon>Actinomycetota</taxon>
        <taxon>Actinomycetes</taxon>
        <taxon>Mycobacteriales</taxon>
        <taxon>Corynebacteriaceae</taxon>
        <taxon>Corynebacterium</taxon>
    </lineage>
</organism>
<dbReference type="Proteomes" id="UP000029914">
    <property type="component" value="Chromosome"/>
</dbReference>
<keyword evidence="1" id="KW-0472">Membrane</keyword>
<dbReference type="AlphaFoldDB" id="A0A097IJJ8"/>
<keyword evidence="1" id="KW-0812">Transmembrane</keyword>
<sequence>MPTSDQQPFWTSRPNIVGITLALIVVVLHLVVGIGSLWFVAAIGAWGAGVMLTPKPKPRELPAPEMIEDPGVLSTRLHNALVPLRRDDVPHPIRAKAESMAGALGWVLGRWVELDEATEQKMQYTTIIRDFLPGLISGYREVGNPFDPRAVDEVWKSLDLIETEATKTRTAIVDRNLMELESHTRALKLQFGQFDGG</sequence>
<name>A0A097IJJ8_9CORY</name>
<dbReference type="KEGG" id="cdo:CDOO_06940"/>
<reference evidence="2 3" key="1">
    <citation type="submission" date="2013-09" db="EMBL/GenBank/DDBJ databases">
        <title>Complete genome sequence of Corynebacterium doosanense CAU 212(T) (=DSM 45436(T)), isolated from activated sludge.</title>
        <authorList>
            <person name="Schaffert L."/>
            <person name="Albersmeier A."/>
            <person name="Kalinowski J."/>
            <person name="Ruckert C."/>
        </authorList>
    </citation>
    <scope>NUCLEOTIDE SEQUENCE [LARGE SCALE GENOMIC DNA]</scope>
    <source>
        <strain evidence="2 3">CAU 212</strain>
    </source>
</reference>
<dbReference type="eggNOG" id="ENOG5031DI3">
    <property type="taxonomic scope" value="Bacteria"/>
</dbReference>
<feature type="transmembrane region" description="Helical" evidence="1">
    <location>
        <begin position="16"/>
        <end position="49"/>
    </location>
</feature>
<proteinExistence type="predicted"/>